<evidence type="ECO:0000256" key="3">
    <source>
        <dbReference type="SAM" id="MobiDB-lite"/>
    </source>
</evidence>
<evidence type="ECO:0000256" key="4">
    <source>
        <dbReference type="SAM" id="SignalP"/>
    </source>
</evidence>
<gene>
    <name evidence="5" type="ORF">LF65_04140</name>
</gene>
<feature type="compositionally biased region" description="Low complexity" evidence="3">
    <location>
        <begin position="481"/>
        <end position="495"/>
    </location>
</feature>
<protein>
    <recommendedName>
        <fullName evidence="7">Autolysin</fullName>
    </recommendedName>
</protein>
<keyword evidence="1" id="KW-0677">Repeat</keyword>
<dbReference type="Pfam" id="PF19127">
    <property type="entry name" value="Choline_bind_3"/>
    <property type="match status" value="2"/>
</dbReference>
<feature type="chain" id="PRO_5002105942" description="Autolysin" evidence="4">
    <location>
        <begin position="27"/>
        <end position="659"/>
    </location>
</feature>
<sequence>MLKRINKIISFVTVSLTVFSAMPAMASESTKVESRSGKIFDAIMYKDGKYYIDDDGTSYYYDGLKYNALNTIHSGEDLYLYNSKYASSKNGDYYINLDTGNVVSENISKNNMDSAGSKLRENMLRDNRGRYATKAIGSLILEDDGERLVLHCDDDVIDDFIKIPNKNYTDSWYETEYYKTNSNENGWYFIDCVYTDKDGNYISADHSVGNIEVVTTTDSSVKLKNTKDDEDGYKAAIMQVHTLASDDDYIYRLATLYITHDSNYNYVTENMKFGDIDNPVTVTTSAGAWLSRSSMEGDPAKSMFLASDPIDDNDDERDPVVGIPVIQKISKKQSEDTVNGIKYPESITTYILADSKGRCEYNAEMAQDNYVAANGKIIDYTYDDNKISVRTLSLKSKNGYSYTDFSDKLEYTIENENCYKFDVNGELYILDKGYIKKYDANNGFVNLYKVDEGCNNFSVYDENNIIAWNRENEIYSLISENKSSNSSGSSSSRSSSSKDDTTALNDDTTKATNKNGWNLIDGKWYIVGTDGNYAKGWFKDATGKWYMLDRTSGVMITGWYKDSNNNWYYLEAKSGAMITGWMKDSYGSWYYLNGNGTMATGWIQGIAGNWYYLNSNGAMTTGWMQDSDGSWYYLNSNGDMAHDTYVDGYYLASNGVYVE</sequence>
<dbReference type="InterPro" id="IPR018337">
    <property type="entry name" value="Cell_wall/Cho-bd_repeat"/>
</dbReference>
<dbReference type="PROSITE" id="PS51170">
    <property type="entry name" value="CW"/>
    <property type="match status" value="3"/>
</dbReference>
<dbReference type="AlphaFoldDB" id="A0A0B5QR01"/>
<feature type="repeat" description="Cell wall-binding" evidence="2">
    <location>
        <begin position="578"/>
        <end position="598"/>
    </location>
</feature>
<evidence type="ECO:0000313" key="6">
    <source>
        <dbReference type="Proteomes" id="UP000031866"/>
    </source>
</evidence>
<accession>A0A0B5QR01</accession>
<feature type="signal peptide" evidence="4">
    <location>
        <begin position="1"/>
        <end position="26"/>
    </location>
</feature>
<organism evidence="5 6">
    <name type="scientific">Clostridium beijerinckii</name>
    <name type="common">Clostridium MP</name>
    <dbReference type="NCBI Taxonomy" id="1520"/>
    <lineage>
        <taxon>Bacteria</taxon>
        <taxon>Bacillati</taxon>
        <taxon>Bacillota</taxon>
        <taxon>Clostridia</taxon>
        <taxon>Eubacteriales</taxon>
        <taxon>Clostridiaceae</taxon>
        <taxon>Clostridium</taxon>
    </lineage>
</organism>
<reference evidence="6" key="1">
    <citation type="submission" date="2014-12" db="EMBL/GenBank/DDBJ databases">
        <title>Genome sequence of Clostridium beijerinckii strain 59B.</title>
        <authorList>
            <person name="Little G.T."/>
            <person name="Minton N.P."/>
        </authorList>
    </citation>
    <scope>NUCLEOTIDE SEQUENCE [LARGE SCALE GENOMIC DNA]</scope>
    <source>
        <strain evidence="6">59B</strain>
    </source>
</reference>
<evidence type="ECO:0000256" key="2">
    <source>
        <dbReference type="PROSITE-ProRule" id="PRU00591"/>
    </source>
</evidence>
<dbReference type="KEGG" id="cbei:LF65_04140"/>
<dbReference type="OrthoDB" id="1886246at2"/>
<dbReference type="Proteomes" id="UP000031866">
    <property type="component" value="Chromosome"/>
</dbReference>
<keyword evidence="4" id="KW-0732">Signal</keyword>
<dbReference type="EMBL" id="CP010086">
    <property type="protein sequence ID" value="AJH00682.1"/>
    <property type="molecule type" value="Genomic_DNA"/>
</dbReference>
<evidence type="ECO:0008006" key="7">
    <source>
        <dbReference type="Google" id="ProtNLM"/>
    </source>
</evidence>
<feature type="repeat" description="Cell wall-binding" evidence="2">
    <location>
        <begin position="599"/>
        <end position="619"/>
    </location>
</feature>
<evidence type="ECO:0000256" key="1">
    <source>
        <dbReference type="ARBA" id="ARBA00022737"/>
    </source>
</evidence>
<evidence type="ECO:0000313" key="5">
    <source>
        <dbReference type="EMBL" id="AJH00682.1"/>
    </source>
</evidence>
<dbReference type="STRING" id="1520.LF65_04140"/>
<dbReference type="SUPFAM" id="SSF69360">
    <property type="entry name" value="Cell wall binding repeat"/>
    <property type="match status" value="1"/>
</dbReference>
<name>A0A0B5QR01_CLOBE</name>
<dbReference type="RefSeq" id="WP_052482938.1">
    <property type="nucleotide sequence ID" value="NZ_CP010086.2"/>
</dbReference>
<proteinExistence type="predicted"/>
<dbReference type="Gene3D" id="2.10.270.10">
    <property type="entry name" value="Cholin Binding"/>
    <property type="match status" value="2"/>
</dbReference>
<feature type="repeat" description="Cell wall-binding" evidence="2">
    <location>
        <begin position="620"/>
        <end position="640"/>
    </location>
</feature>
<feature type="region of interest" description="Disordered" evidence="3">
    <location>
        <begin position="481"/>
        <end position="507"/>
    </location>
</feature>